<organism evidence="1">
    <name type="scientific">Schistosoma japonicum</name>
    <name type="common">Blood fluke</name>
    <dbReference type="NCBI Taxonomy" id="6182"/>
    <lineage>
        <taxon>Eukaryota</taxon>
        <taxon>Metazoa</taxon>
        <taxon>Spiralia</taxon>
        <taxon>Lophotrochozoa</taxon>
        <taxon>Platyhelminthes</taxon>
        <taxon>Trematoda</taxon>
        <taxon>Digenea</taxon>
        <taxon>Strigeidida</taxon>
        <taxon>Schistosomatoidea</taxon>
        <taxon>Schistosomatidae</taxon>
        <taxon>Schistosoma</taxon>
    </lineage>
</organism>
<protein>
    <submittedName>
        <fullName evidence="1">Hypotheticial protein</fullName>
    </submittedName>
</protein>
<proteinExistence type="evidence at transcript level"/>
<dbReference type="AlphaFoldDB" id="C1LID4"/>
<sequence>MNISECITSKFKRTNRIPTTYWSTSPSSQRLGPATAKCDV</sequence>
<reference evidence="1" key="2">
    <citation type="submission" date="2009-03" db="EMBL/GenBank/DDBJ databases">
        <authorList>
            <person name="Gang L."/>
        </authorList>
    </citation>
    <scope>NUCLEOTIDE SEQUENCE</scope>
    <source>
        <strain evidence="1">Anhui</strain>
    </source>
</reference>
<accession>C1LID4</accession>
<name>C1LID4_SCHJA</name>
<dbReference type="EMBL" id="FN318734">
    <property type="protein sequence ID" value="CAX74462.1"/>
    <property type="molecule type" value="mRNA"/>
</dbReference>
<evidence type="ECO:0000313" key="1">
    <source>
        <dbReference type="EMBL" id="CAX74462.1"/>
    </source>
</evidence>
<reference evidence="1" key="1">
    <citation type="journal article" date="2009" name="Nature">
        <title>The Schistosoma japonicum genome reveals features of host-parasite interplay.</title>
        <authorList>
            <person name="Liu F."/>
            <person name="Zhou Y."/>
            <person name="Wang Z.Q."/>
            <person name="Lu G."/>
            <person name="Zheng H."/>
            <person name="Brindley P.J."/>
            <person name="McManus D.P."/>
            <person name="Blair D."/>
            <person name="Zhang Q.H."/>
            <person name="Zhong Y."/>
            <person name="Wang S."/>
            <person name="Han Z.G."/>
            <person name="Chen Z."/>
        </authorList>
    </citation>
    <scope>NUCLEOTIDE SEQUENCE</scope>
    <source>
        <strain evidence="1">Anhui</strain>
    </source>
</reference>